<name>A0A9P9FBD5_9HYPO</name>
<organism evidence="1 2">
    <name type="scientific">Dactylonectria macrodidyma</name>
    <dbReference type="NCBI Taxonomy" id="307937"/>
    <lineage>
        <taxon>Eukaryota</taxon>
        <taxon>Fungi</taxon>
        <taxon>Dikarya</taxon>
        <taxon>Ascomycota</taxon>
        <taxon>Pezizomycotina</taxon>
        <taxon>Sordariomycetes</taxon>
        <taxon>Hypocreomycetidae</taxon>
        <taxon>Hypocreales</taxon>
        <taxon>Nectriaceae</taxon>
        <taxon>Dactylonectria</taxon>
    </lineage>
</organism>
<evidence type="ECO:0000313" key="2">
    <source>
        <dbReference type="Proteomes" id="UP000738349"/>
    </source>
</evidence>
<keyword evidence="2" id="KW-1185">Reference proteome</keyword>
<dbReference type="AlphaFoldDB" id="A0A9P9FBD5"/>
<proteinExistence type="predicted"/>
<dbReference type="EMBL" id="JAGMUV010000005">
    <property type="protein sequence ID" value="KAH7156898.1"/>
    <property type="molecule type" value="Genomic_DNA"/>
</dbReference>
<reference evidence="1" key="1">
    <citation type="journal article" date="2021" name="Nat. Commun.">
        <title>Genetic determinants of endophytism in the Arabidopsis root mycobiome.</title>
        <authorList>
            <person name="Mesny F."/>
            <person name="Miyauchi S."/>
            <person name="Thiergart T."/>
            <person name="Pickel B."/>
            <person name="Atanasova L."/>
            <person name="Karlsson M."/>
            <person name="Huettel B."/>
            <person name="Barry K.W."/>
            <person name="Haridas S."/>
            <person name="Chen C."/>
            <person name="Bauer D."/>
            <person name="Andreopoulos W."/>
            <person name="Pangilinan J."/>
            <person name="LaButti K."/>
            <person name="Riley R."/>
            <person name="Lipzen A."/>
            <person name="Clum A."/>
            <person name="Drula E."/>
            <person name="Henrissat B."/>
            <person name="Kohler A."/>
            <person name="Grigoriev I.V."/>
            <person name="Martin F.M."/>
            <person name="Hacquard S."/>
        </authorList>
    </citation>
    <scope>NUCLEOTIDE SEQUENCE</scope>
    <source>
        <strain evidence="1">MPI-CAGE-AT-0147</strain>
    </source>
</reference>
<comment type="caution">
    <text evidence="1">The sequence shown here is derived from an EMBL/GenBank/DDBJ whole genome shotgun (WGS) entry which is preliminary data.</text>
</comment>
<protein>
    <submittedName>
        <fullName evidence="1">Uncharacterized protein</fullName>
    </submittedName>
</protein>
<evidence type="ECO:0000313" key="1">
    <source>
        <dbReference type="EMBL" id="KAH7156898.1"/>
    </source>
</evidence>
<gene>
    <name evidence="1" type="ORF">EDB81DRAFT_403716</name>
</gene>
<accession>A0A9P9FBD5</accession>
<dbReference type="Proteomes" id="UP000738349">
    <property type="component" value="Unassembled WGS sequence"/>
</dbReference>
<sequence>MLGQRNHVYHDSCYVLFFSQAGRTLAQPIQVPVVACQTTMVAVAASNTLALDGLENAWESSRQSVRDQFYPVLQPESPCPGGHLSISRVQNGRTALPQGPRLLGKLQDCMDTGRAVLSTLPCIPAYLPRCSLCGIVAISPALRTSDCVFPHRQVSLLGNLGAEGRVVACMSPPSMPRCLLGWPCRPTYMMHGATRQGQPASSEHKHP</sequence>